<dbReference type="GO" id="GO:0000981">
    <property type="term" value="F:DNA-binding transcription factor activity, RNA polymerase II-specific"/>
    <property type="evidence" value="ECO:0007669"/>
    <property type="project" value="InterPro"/>
</dbReference>
<accession>A0A9W4NKE4</accession>
<name>A0A9W4NKE4_9EURO</name>
<dbReference type="PANTHER" id="PTHR47840:SF1">
    <property type="entry name" value="ZN(II)2CYS6 TRANSCRIPTION FACTOR (EUROFUNG)"/>
    <property type="match status" value="1"/>
</dbReference>
<dbReference type="InterPro" id="IPR007219">
    <property type="entry name" value="XnlR_reg_dom"/>
</dbReference>
<organism evidence="7 8">
    <name type="scientific">Penicillium salamii</name>
    <dbReference type="NCBI Taxonomy" id="1612424"/>
    <lineage>
        <taxon>Eukaryota</taxon>
        <taxon>Fungi</taxon>
        <taxon>Dikarya</taxon>
        <taxon>Ascomycota</taxon>
        <taxon>Pezizomycotina</taxon>
        <taxon>Eurotiomycetes</taxon>
        <taxon>Eurotiomycetidae</taxon>
        <taxon>Eurotiales</taxon>
        <taxon>Aspergillaceae</taxon>
        <taxon>Penicillium</taxon>
    </lineage>
</organism>
<comment type="caution">
    <text evidence="7">The sequence shown here is derived from an EMBL/GenBank/DDBJ whole genome shotgun (WGS) entry which is preliminary data.</text>
</comment>
<evidence type="ECO:0000256" key="1">
    <source>
        <dbReference type="ARBA" id="ARBA00022723"/>
    </source>
</evidence>
<dbReference type="CDD" id="cd12148">
    <property type="entry name" value="fungal_TF_MHR"/>
    <property type="match status" value="1"/>
</dbReference>
<dbReference type="PROSITE" id="PS00463">
    <property type="entry name" value="ZN2_CY6_FUNGAL_1"/>
    <property type="match status" value="1"/>
</dbReference>
<evidence type="ECO:0000256" key="5">
    <source>
        <dbReference type="ARBA" id="ARBA00023242"/>
    </source>
</evidence>
<dbReference type="Pfam" id="PF04082">
    <property type="entry name" value="Fungal_trans"/>
    <property type="match status" value="1"/>
</dbReference>
<evidence type="ECO:0000313" key="8">
    <source>
        <dbReference type="Proteomes" id="UP001152646"/>
    </source>
</evidence>
<keyword evidence="2" id="KW-0805">Transcription regulation</keyword>
<dbReference type="GO" id="GO:0008270">
    <property type="term" value="F:zinc ion binding"/>
    <property type="evidence" value="ECO:0007669"/>
    <property type="project" value="InterPro"/>
</dbReference>
<evidence type="ECO:0000313" key="7">
    <source>
        <dbReference type="EMBL" id="CAG8389971.1"/>
    </source>
</evidence>
<dbReference type="GO" id="GO:0006351">
    <property type="term" value="P:DNA-templated transcription"/>
    <property type="evidence" value="ECO:0007669"/>
    <property type="project" value="InterPro"/>
</dbReference>
<evidence type="ECO:0000256" key="4">
    <source>
        <dbReference type="ARBA" id="ARBA00023163"/>
    </source>
</evidence>
<evidence type="ECO:0000256" key="3">
    <source>
        <dbReference type="ARBA" id="ARBA00023125"/>
    </source>
</evidence>
<evidence type="ECO:0000256" key="2">
    <source>
        <dbReference type="ARBA" id="ARBA00023015"/>
    </source>
</evidence>
<dbReference type="Pfam" id="PF00172">
    <property type="entry name" value="Zn_clus"/>
    <property type="match status" value="1"/>
</dbReference>
<proteinExistence type="predicted"/>
<gene>
    <name evidence="7" type="ORF">PSALAMII_LOCUS6933</name>
</gene>
<feature type="domain" description="Zn(2)-C6 fungal-type" evidence="6">
    <location>
        <begin position="18"/>
        <end position="49"/>
    </location>
</feature>
<dbReference type="InterPro" id="IPR036864">
    <property type="entry name" value="Zn2-C6_fun-type_DNA-bd_sf"/>
</dbReference>
<dbReference type="Gene3D" id="4.10.240.10">
    <property type="entry name" value="Zn(2)-C6 fungal-type DNA-binding domain"/>
    <property type="match status" value="1"/>
</dbReference>
<keyword evidence="1" id="KW-0479">Metal-binding</keyword>
<protein>
    <recommendedName>
        <fullName evidence="6">Zn(2)-C6 fungal-type domain-containing protein</fullName>
    </recommendedName>
</protein>
<dbReference type="AlphaFoldDB" id="A0A9W4NKE4"/>
<sequence length="667" mass="75314">MEEVASVKRRKVRNGTFSCWECKHRKKRCEFESDSNSVCISCQRRGIPCISQASADTADDEHNEYEGTARHIDRVEDLVRQLVHRRAAQAPGRNPQQVANGPVSFDTSNYSVLKSIGHERVSRGPSLTGYLNSALPAPHIAARILNINKQYNAPLQILQHLQPDGGLIEVPSTRSPDLFPTVHPVTYASKLIKLALCLYDLDLKKSDKISSDLGEPTINTSRRYFWVASSHVMSQDHLVSSLDGLETLLLQSRYHISTGELQTAWHLHRRAFRIAHSIDLPTQSEIPGSQANSVWFRLLYSDCFLSLMLGQPVAFTDETVLSQSRIVHNPAQTLERVHVIIARRVIARNIRIQSRHHDDFQEATQESYSETRSLDLQLKKAAKAMLTAWWKSPTFAAADLDRETMDKTAKLLLQTHQYYLLVVLHQPYTLERPGRDEWKYGLDLIDYMYSTSALVAASREVLTRYIILRNFHQSLSYRGFDEKAFAASISLLFAHLGGHSLGPTNMLEHQRPHDLIIVEDAICCMEKVCSRNKDLEGCSRTQTLRKLSRIEAKAADGCDYAVYHATTFNKLQVTESVGIRSDLEVHVPYLGAIHVTQQTTSLLGKNLSVATQVANMAPGAPLPTLNQQDQYALWDTPGVFNGDPFHNECDSNWLDEWSIQEDVNLHD</sequence>
<dbReference type="PANTHER" id="PTHR47840">
    <property type="entry name" value="ZN(II)2CYS6 TRANSCRIPTION FACTOR (EUROFUNG)-RELATED"/>
    <property type="match status" value="1"/>
</dbReference>
<evidence type="ECO:0000259" key="6">
    <source>
        <dbReference type="PROSITE" id="PS00463"/>
    </source>
</evidence>
<dbReference type="Proteomes" id="UP001152646">
    <property type="component" value="Unassembled WGS sequence"/>
</dbReference>
<dbReference type="OrthoDB" id="5392779at2759"/>
<keyword evidence="4" id="KW-0804">Transcription</keyword>
<dbReference type="EMBL" id="CAJVPA010000195">
    <property type="protein sequence ID" value="CAG8389971.1"/>
    <property type="molecule type" value="Genomic_DNA"/>
</dbReference>
<dbReference type="SMART" id="SM00066">
    <property type="entry name" value="GAL4"/>
    <property type="match status" value="1"/>
</dbReference>
<dbReference type="InterPro" id="IPR001138">
    <property type="entry name" value="Zn2Cys6_DnaBD"/>
</dbReference>
<dbReference type="SUPFAM" id="SSF57701">
    <property type="entry name" value="Zn2/Cys6 DNA-binding domain"/>
    <property type="match status" value="1"/>
</dbReference>
<dbReference type="GO" id="GO:0003677">
    <property type="term" value="F:DNA binding"/>
    <property type="evidence" value="ECO:0007669"/>
    <property type="project" value="UniProtKB-KW"/>
</dbReference>
<keyword evidence="5" id="KW-0539">Nucleus</keyword>
<reference evidence="7" key="1">
    <citation type="submission" date="2021-07" db="EMBL/GenBank/DDBJ databases">
        <authorList>
            <person name="Branca A.L. A."/>
        </authorList>
    </citation>
    <scope>NUCLEOTIDE SEQUENCE</scope>
</reference>
<dbReference type="SMART" id="SM00906">
    <property type="entry name" value="Fungal_trans"/>
    <property type="match status" value="1"/>
</dbReference>
<keyword evidence="3" id="KW-0238">DNA-binding</keyword>